<sequence>MIYSRRYVLNSTSTWWMHLRADSSPQGGRDFFIAEYDLCKFEAVEANLLGVPVPTLLETGRMKLVTRLLPLSVIGCRAASAVHKGRNLLKSLALDSEDLRVSISRTMTMMFDFGAEAGLWTLQAEEGMGRLFSNSLPIADGDHALHHVMEEIPVAFPEWQEFKDTLSAMTKAFGSYHRLDRFRDVCINKNRSVPQEFRRPLADLFRVVCPQFVEHRWQYLYECVQWVLSRKAALQYLKLNDIAQSGERDSGESDKHQLSSRHLELLANLSASNEQSLRFWTTAGLTVILATWGHRVSGYLHSCPCHPLPSNKDANRDVMTKPEDACCPMAGRMAVALASGYAQHALDNLKCAGIPAALQNSLDDLNSFGNDGGTRLMSNFQAAKGRLTFRMTQSFGYWTRLPWALLMIMRPYVETFSSPEEVHVCMTQSRTAAKLLVQRHDSTDNKAGLGVRNGPMFGPMYVELIGYATGLVVMQRLESRHSLLKRFLAWRHKQYPATLSAAMRRRENQDLEAQTFQDNLPELVGAIGELDAGEWTCKTQFLERVTGASAVALHDSLAEEKKQKESFHNELAIMAGQKQRVSTQEASLIPAPAAPVSQELDLPLIREHAKSVFEKNKFYALKGYQLLDPACCVFDLRVYGEVKTTRAVSEKLLSLMVDEISSPGPDQSSDSECLPVVPEVEDGFQHRVKDVADRLVLGATVESLKSNMLLAPVVMWMEQAGVIEHGHLASNFVTLTTSLSKPTCCPSCDSRLGIKHSLEQDGWRKVETVREASVVDKCFSHVGPLEYFQLLKHHAGRLLEYEEMFPFRHSQGKGYYDCFLVFFQNRPAEACNQSFRL</sequence>
<accession>A0A9P1CL31</accession>
<dbReference type="EMBL" id="CAMXCT020001784">
    <property type="protein sequence ID" value="CAL1146417.1"/>
    <property type="molecule type" value="Genomic_DNA"/>
</dbReference>
<protein>
    <submittedName>
        <fullName evidence="1">Uncharacterized protein</fullName>
    </submittedName>
</protein>
<reference evidence="1" key="1">
    <citation type="submission" date="2022-10" db="EMBL/GenBank/DDBJ databases">
        <authorList>
            <person name="Chen Y."/>
            <person name="Dougan E. K."/>
            <person name="Chan C."/>
            <person name="Rhodes N."/>
            <person name="Thang M."/>
        </authorList>
    </citation>
    <scope>NUCLEOTIDE SEQUENCE</scope>
</reference>
<dbReference type="AlphaFoldDB" id="A0A9P1CL31"/>
<reference evidence="2" key="2">
    <citation type="submission" date="2024-04" db="EMBL/GenBank/DDBJ databases">
        <authorList>
            <person name="Chen Y."/>
            <person name="Shah S."/>
            <person name="Dougan E. K."/>
            <person name="Thang M."/>
            <person name="Chan C."/>
        </authorList>
    </citation>
    <scope>NUCLEOTIDE SEQUENCE [LARGE SCALE GENOMIC DNA]</scope>
</reference>
<dbReference type="EMBL" id="CAMXCT030001784">
    <property type="protein sequence ID" value="CAL4780354.1"/>
    <property type="molecule type" value="Genomic_DNA"/>
</dbReference>
<gene>
    <name evidence="1" type="ORF">C1SCF055_LOCUS19824</name>
</gene>
<evidence type="ECO:0000313" key="3">
    <source>
        <dbReference type="Proteomes" id="UP001152797"/>
    </source>
</evidence>
<dbReference type="OrthoDB" id="419696at2759"/>
<dbReference type="Proteomes" id="UP001152797">
    <property type="component" value="Unassembled WGS sequence"/>
</dbReference>
<evidence type="ECO:0000313" key="2">
    <source>
        <dbReference type="EMBL" id="CAL1146417.1"/>
    </source>
</evidence>
<evidence type="ECO:0000313" key="1">
    <source>
        <dbReference type="EMBL" id="CAI3993042.1"/>
    </source>
</evidence>
<keyword evidence="3" id="KW-1185">Reference proteome</keyword>
<organism evidence="1">
    <name type="scientific">Cladocopium goreaui</name>
    <dbReference type="NCBI Taxonomy" id="2562237"/>
    <lineage>
        <taxon>Eukaryota</taxon>
        <taxon>Sar</taxon>
        <taxon>Alveolata</taxon>
        <taxon>Dinophyceae</taxon>
        <taxon>Suessiales</taxon>
        <taxon>Symbiodiniaceae</taxon>
        <taxon>Cladocopium</taxon>
    </lineage>
</organism>
<name>A0A9P1CL31_9DINO</name>
<comment type="caution">
    <text evidence="1">The sequence shown here is derived from an EMBL/GenBank/DDBJ whole genome shotgun (WGS) entry which is preliminary data.</text>
</comment>
<proteinExistence type="predicted"/>
<dbReference type="EMBL" id="CAMXCT010001784">
    <property type="protein sequence ID" value="CAI3993042.1"/>
    <property type="molecule type" value="Genomic_DNA"/>
</dbReference>